<organism evidence="1 2">
    <name type="scientific">Nocardioides malaquae</name>
    <dbReference type="NCBI Taxonomy" id="2773426"/>
    <lineage>
        <taxon>Bacteria</taxon>
        <taxon>Bacillati</taxon>
        <taxon>Actinomycetota</taxon>
        <taxon>Actinomycetes</taxon>
        <taxon>Propionibacteriales</taxon>
        <taxon>Nocardioidaceae</taxon>
        <taxon>Nocardioides</taxon>
    </lineage>
</organism>
<reference evidence="1 2" key="1">
    <citation type="submission" date="2020-10" db="EMBL/GenBank/DDBJ databases">
        <title>Nocardioides sp. isolated from sludge.</title>
        <authorList>
            <person name="Zhang X."/>
        </authorList>
    </citation>
    <scope>NUCLEOTIDE SEQUENCE [LARGE SCALE GENOMIC DNA]</scope>
    <source>
        <strain evidence="1 2">Y6</strain>
    </source>
</reference>
<dbReference type="GO" id="GO:0032259">
    <property type="term" value="P:methylation"/>
    <property type="evidence" value="ECO:0007669"/>
    <property type="project" value="UniProtKB-KW"/>
</dbReference>
<keyword evidence="1" id="KW-0808">Transferase</keyword>
<evidence type="ECO:0000313" key="1">
    <source>
        <dbReference type="EMBL" id="MBE7326237.1"/>
    </source>
</evidence>
<feature type="non-terminal residue" evidence="1">
    <location>
        <position position="1"/>
    </location>
</feature>
<gene>
    <name evidence="1" type="ORF">IEQ44_16540</name>
</gene>
<keyword evidence="2" id="KW-1185">Reference proteome</keyword>
<protein>
    <submittedName>
        <fullName evidence="1">tRNA uridine 5-oxyacetic acid(34) methyltransferase CmoM</fullName>
    </submittedName>
</protein>
<dbReference type="InterPro" id="IPR029063">
    <property type="entry name" value="SAM-dependent_MTases_sf"/>
</dbReference>
<dbReference type="Gene3D" id="3.40.50.150">
    <property type="entry name" value="Vaccinia Virus protein VP39"/>
    <property type="match status" value="1"/>
</dbReference>
<dbReference type="Proteomes" id="UP000756387">
    <property type="component" value="Unassembled WGS sequence"/>
</dbReference>
<dbReference type="EMBL" id="JADCSA010001223">
    <property type="protein sequence ID" value="MBE7326237.1"/>
    <property type="molecule type" value="Genomic_DNA"/>
</dbReference>
<accession>A0ABR9RYE6</accession>
<comment type="caution">
    <text evidence="1">The sequence shown here is derived from an EMBL/GenBank/DDBJ whole genome shotgun (WGS) entry which is preliminary data.</text>
</comment>
<dbReference type="GO" id="GO:0008168">
    <property type="term" value="F:methyltransferase activity"/>
    <property type="evidence" value="ECO:0007669"/>
    <property type="project" value="UniProtKB-KW"/>
</dbReference>
<proteinExistence type="predicted"/>
<sequence>QQRDCYEALLELETRYCRQEPYITLGRYIHVTARKPQSKDKV</sequence>
<keyword evidence="1" id="KW-0489">Methyltransferase</keyword>
<evidence type="ECO:0000313" key="2">
    <source>
        <dbReference type="Proteomes" id="UP000756387"/>
    </source>
</evidence>
<name>A0ABR9RYE6_9ACTN</name>